<protein>
    <submittedName>
        <fullName evidence="5">LADA_0B11540g1_1</fullName>
    </submittedName>
</protein>
<dbReference type="InterPro" id="IPR036864">
    <property type="entry name" value="Zn2-C6_fun-type_DNA-bd_sf"/>
</dbReference>
<dbReference type="Pfam" id="PF04082">
    <property type="entry name" value="Fungal_trans"/>
    <property type="match status" value="1"/>
</dbReference>
<sequence length="667" mass="75792">MGTPNKKMVKACTRCKQRKKKCTGDLPCEYCSKINQPEGCEYKARVKSKVAKVTERYINSLKSRIRELEVEVAKGAPGSTLDYDNHASASDINPLLEPTYGLEFHSKNELEPKTTKRYLGTSACAQFLRKVKQSIADTCNEGLLSHDPSYTSGTPLATDPEGSIDRGYIANVVAEHLPNSSDAQRLISNASKMIGADYLFIEPQYFELTVERMFYRGSVPKHAIDLIQFSVELLRFVSYLALGSLFDKTRQGSKSLSVRLHSTCISIYGQLTSVYDQAASTSMVQSLLCIAYFALSQNKTTFAFTMVGNAIRIMFTLGYHKSTQSQRENRTFWLCFIYDRLLAVRFGFPLMIDEREINVPVFDQAEGAQRVVSLDMYHFVAQVRLAMVTTQVITKIYIQNPFSFLHNCHLVLRQLKSWFDLLPDELKFDYNNIKSGLIRSTFNLHINYNYSIMITTRPVLLYVFNVILTKGSHGGDLFENDQFNLILDLLESCIQAAEIQSRILAKLYYDDKMAVNSFLDCHYIFSATIILILAGYCQMLMKKSVLYSGGIECLFDAIKNNLNFLQRLSEHNIVARNFNEQLTEFIDMMSSEQVVQVLNPDTNDNQPYILFSRSTQGQTFLSNDQHSEEKEFNIADVGFVDLSELLDNMNNQFLSGTSVDDFLNANF</sequence>
<dbReference type="PROSITE" id="PS00463">
    <property type="entry name" value="ZN2_CY6_FUNGAL_1"/>
    <property type="match status" value="1"/>
</dbReference>
<organism evidence="5 6">
    <name type="scientific">Lachancea dasiensis</name>
    <dbReference type="NCBI Taxonomy" id="1072105"/>
    <lineage>
        <taxon>Eukaryota</taxon>
        <taxon>Fungi</taxon>
        <taxon>Dikarya</taxon>
        <taxon>Ascomycota</taxon>
        <taxon>Saccharomycotina</taxon>
        <taxon>Saccharomycetes</taxon>
        <taxon>Saccharomycetales</taxon>
        <taxon>Saccharomycetaceae</taxon>
        <taxon>Lachancea</taxon>
    </lineage>
</organism>
<dbReference type="InterPro" id="IPR001138">
    <property type="entry name" value="Zn2Cys6_DnaBD"/>
</dbReference>
<dbReference type="OrthoDB" id="3364175at2759"/>
<keyword evidence="1" id="KW-0479">Metal-binding</keyword>
<dbReference type="GO" id="GO:0000981">
    <property type="term" value="F:DNA-binding transcription factor activity, RNA polymerase II-specific"/>
    <property type="evidence" value="ECO:0007669"/>
    <property type="project" value="InterPro"/>
</dbReference>
<dbReference type="GO" id="GO:0006351">
    <property type="term" value="P:DNA-templated transcription"/>
    <property type="evidence" value="ECO:0007669"/>
    <property type="project" value="InterPro"/>
</dbReference>
<dbReference type="Pfam" id="PF00172">
    <property type="entry name" value="Zn_clus"/>
    <property type="match status" value="1"/>
</dbReference>
<dbReference type="CDD" id="cd00067">
    <property type="entry name" value="GAL4"/>
    <property type="match status" value="1"/>
</dbReference>
<dbReference type="PANTHER" id="PTHR46910">
    <property type="entry name" value="TRANSCRIPTION FACTOR PDR1"/>
    <property type="match status" value="1"/>
</dbReference>
<dbReference type="EMBL" id="LT598456">
    <property type="protein sequence ID" value="SCU81164.1"/>
    <property type="molecule type" value="Genomic_DNA"/>
</dbReference>
<dbReference type="GO" id="GO:0003677">
    <property type="term" value="F:DNA binding"/>
    <property type="evidence" value="ECO:0007669"/>
    <property type="project" value="InterPro"/>
</dbReference>
<dbReference type="Proteomes" id="UP000190274">
    <property type="component" value="Chromosome B"/>
</dbReference>
<dbReference type="SMART" id="SM00066">
    <property type="entry name" value="GAL4"/>
    <property type="match status" value="1"/>
</dbReference>
<dbReference type="PANTHER" id="PTHR46910:SF39">
    <property type="entry name" value="ZN(II)2CYS6 TRANSCRIPTION FACTOR (EUROFUNG)"/>
    <property type="match status" value="1"/>
</dbReference>
<keyword evidence="6" id="KW-1185">Reference proteome</keyword>
<dbReference type="GO" id="GO:0008270">
    <property type="term" value="F:zinc ion binding"/>
    <property type="evidence" value="ECO:0007669"/>
    <property type="project" value="InterPro"/>
</dbReference>
<dbReference type="SUPFAM" id="SSF57701">
    <property type="entry name" value="Zn2/Cys6 DNA-binding domain"/>
    <property type="match status" value="1"/>
</dbReference>
<evidence type="ECO:0000313" key="5">
    <source>
        <dbReference type="EMBL" id="SCU81164.1"/>
    </source>
</evidence>
<dbReference type="InterPro" id="IPR007219">
    <property type="entry name" value="XnlR_reg_dom"/>
</dbReference>
<dbReference type="GO" id="GO:0045944">
    <property type="term" value="P:positive regulation of transcription by RNA polymerase II"/>
    <property type="evidence" value="ECO:0007669"/>
    <property type="project" value="UniProtKB-ARBA"/>
</dbReference>
<dbReference type="AlphaFoldDB" id="A0A1G4IWE6"/>
<reference evidence="6" key="1">
    <citation type="submission" date="2016-03" db="EMBL/GenBank/DDBJ databases">
        <authorList>
            <person name="Devillers H."/>
        </authorList>
    </citation>
    <scope>NUCLEOTIDE SEQUENCE [LARGE SCALE GENOMIC DNA]</scope>
</reference>
<evidence type="ECO:0000313" key="6">
    <source>
        <dbReference type="Proteomes" id="UP000190274"/>
    </source>
</evidence>
<dbReference type="InterPro" id="IPR050987">
    <property type="entry name" value="AtrR-like"/>
</dbReference>
<gene>
    <name evidence="5" type="ORF">LADA_0B11540G</name>
</gene>
<evidence type="ECO:0000256" key="2">
    <source>
        <dbReference type="ARBA" id="ARBA00022833"/>
    </source>
</evidence>
<name>A0A1G4IWE6_9SACH</name>
<dbReference type="Gene3D" id="4.10.240.10">
    <property type="entry name" value="Zn(2)-C6 fungal-type DNA-binding domain"/>
    <property type="match status" value="1"/>
</dbReference>
<evidence type="ECO:0000256" key="3">
    <source>
        <dbReference type="ARBA" id="ARBA00023242"/>
    </source>
</evidence>
<keyword evidence="3" id="KW-0539">Nucleus</keyword>
<dbReference type="SMART" id="SM00906">
    <property type="entry name" value="Fungal_trans"/>
    <property type="match status" value="1"/>
</dbReference>
<dbReference type="PROSITE" id="PS50048">
    <property type="entry name" value="ZN2_CY6_FUNGAL_2"/>
    <property type="match status" value="1"/>
</dbReference>
<accession>A0A1G4IWE6</accession>
<evidence type="ECO:0000256" key="1">
    <source>
        <dbReference type="ARBA" id="ARBA00022723"/>
    </source>
</evidence>
<keyword evidence="2" id="KW-0862">Zinc</keyword>
<dbReference type="STRING" id="1266660.A0A1G4IWE6"/>
<feature type="domain" description="Zn(2)-C6 fungal-type" evidence="4">
    <location>
        <begin position="11"/>
        <end position="42"/>
    </location>
</feature>
<proteinExistence type="predicted"/>
<dbReference type="CDD" id="cd12148">
    <property type="entry name" value="fungal_TF_MHR"/>
    <property type="match status" value="1"/>
</dbReference>
<evidence type="ECO:0000259" key="4">
    <source>
        <dbReference type="PROSITE" id="PS50048"/>
    </source>
</evidence>